<comment type="similarity">
    <text evidence="11">Belongs to the ligand-gated ion channel (TC 1.A.9) family.</text>
</comment>
<dbReference type="GO" id="GO:0005886">
    <property type="term" value="C:plasma membrane"/>
    <property type="evidence" value="ECO:0007669"/>
    <property type="project" value="UniProtKB-SubCell"/>
</dbReference>
<dbReference type="AlphaFoldDB" id="A0A6A5GQM1"/>
<dbReference type="PRINTS" id="PR00253">
    <property type="entry name" value="GABAARECEPTR"/>
</dbReference>
<keyword evidence="5 11" id="KW-0812">Transmembrane</keyword>
<reference evidence="15 16" key="1">
    <citation type="submission" date="2019-12" db="EMBL/GenBank/DDBJ databases">
        <title>Chromosome-level assembly of the Caenorhabditis remanei genome.</title>
        <authorList>
            <person name="Teterina A.A."/>
            <person name="Willis J.H."/>
            <person name="Phillips P.C."/>
        </authorList>
    </citation>
    <scope>NUCLEOTIDE SEQUENCE [LARGE SCALE GENOMIC DNA]</scope>
    <source>
        <strain evidence="15 16">PX506</strain>
        <tissue evidence="15">Whole organism</tissue>
    </source>
</reference>
<evidence type="ECO:0000256" key="8">
    <source>
        <dbReference type="ARBA" id="ARBA00023065"/>
    </source>
</evidence>
<comment type="caution">
    <text evidence="11">Lacks conserved residue(s) required for the propagation of feature annotation.</text>
</comment>
<dbReference type="GO" id="GO:0005230">
    <property type="term" value="F:extracellular ligand-gated monoatomic ion channel activity"/>
    <property type="evidence" value="ECO:0007669"/>
    <property type="project" value="InterPro"/>
</dbReference>
<feature type="domain" description="Neurotransmitter-gated ion-channel transmembrane" evidence="14">
    <location>
        <begin position="516"/>
        <end position="611"/>
    </location>
</feature>
<dbReference type="SUPFAM" id="SSF63712">
    <property type="entry name" value="Nicotinic receptor ligand binding domain-like"/>
    <property type="match status" value="1"/>
</dbReference>
<dbReference type="Pfam" id="PF02932">
    <property type="entry name" value="Neur_chan_memb"/>
    <property type="match status" value="1"/>
</dbReference>
<evidence type="ECO:0000256" key="5">
    <source>
        <dbReference type="ARBA" id="ARBA00022692"/>
    </source>
</evidence>
<dbReference type="Pfam" id="PF02931">
    <property type="entry name" value="Neur_chan_LBD"/>
    <property type="match status" value="1"/>
</dbReference>
<comment type="caution">
    <text evidence="15">The sequence shown here is derived from an EMBL/GenBank/DDBJ whole genome shotgun (WGS) entry which is preliminary data.</text>
</comment>
<evidence type="ECO:0000256" key="7">
    <source>
        <dbReference type="ARBA" id="ARBA00022989"/>
    </source>
</evidence>
<dbReference type="InterPro" id="IPR018000">
    <property type="entry name" value="Neurotransmitter_ion_chnl_CS"/>
</dbReference>
<dbReference type="PRINTS" id="PR00252">
    <property type="entry name" value="NRIONCHANNEL"/>
</dbReference>
<evidence type="ECO:0000256" key="12">
    <source>
        <dbReference type="SAM" id="MobiDB-lite"/>
    </source>
</evidence>
<evidence type="ECO:0000256" key="11">
    <source>
        <dbReference type="RuleBase" id="RU000687"/>
    </source>
</evidence>
<keyword evidence="8 11" id="KW-0406">Ion transport</keyword>
<dbReference type="InterPro" id="IPR038050">
    <property type="entry name" value="Neuro_actylchol_rec"/>
</dbReference>
<keyword evidence="10 11" id="KW-0407">Ion channel</keyword>
<keyword evidence="7 11" id="KW-1133">Transmembrane helix</keyword>
<protein>
    <submittedName>
        <fullName evidence="15">Uncharacterized protein</fullName>
    </submittedName>
</protein>
<feature type="domain" description="Neurotransmitter-gated ion-channel ligand-binding" evidence="13">
    <location>
        <begin position="320"/>
        <end position="507"/>
    </location>
</feature>
<dbReference type="InterPro" id="IPR006028">
    <property type="entry name" value="GABAA/Glycine_rcpt"/>
</dbReference>
<feature type="region of interest" description="Disordered" evidence="12">
    <location>
        <begin position="61"/>
        <end position="85"/>
    </location>
</feature>
<feature type="transmembrane region" description="Helical" evidence="11">
    <location>
        <begin position="574"/>
        <end position="596"/>
    </location>
</feature>
<dbReference type="FunFam" id="2.70.170.10:FF:000132">
    <property type="entry name" value="Uncharacterized protein"/>
    <property type="match status" value="1"/>
</dbReference>
<evidence type="ECO:0000256" key="3">
    <source>
        <dbReference type="ARBA" id="ARBA00022448"/>
    </source>
</evidence>
<accession>A0A6A5GQM1</accession>
<dbReference type="InterPro" id="IPR006202">
    <property type="entry name" value="Neur_chan_lig-bd"/>
</dbReference>
<evidence type="ECO:0000256" key="4">
    <source>
        <dbReference type="ARBA" id="ARBA00022475"/>
    </source>
</evidence>
<keyword evidence="4" id="KW-1003">Cell membrane</keyword>
<dbReference type="RefSeq" id="XP_053584501.1">
    <property type="nucleotide sequence ID" value="XM_053729729.1"/>
</dbReference>
<name>A0A6A5GQM1_CAERE</name>
<evidence type="ECO:0000256" key="10">
    <source>
        <dbReference type="ARBA" id="ARBA00023303"/>
    </source>
</evidence>
<feature type="region of interest" description="Disordered" evidence="12">
    <location>
        <begin position="644"/>
        <end position="664"/>
    </location>
</feature>
<dbReference type="CDD" id="cd19049">
    <property type="entry name" value="LGIC_TM_anion"/>
    <property type="match status" value="1"/>
</dbReference>
<gene>
    <name evidence="15" type="ORF">GCK72_013223</name>
</gene>
<sequence>MDFGANWAYKEIDVKVSGTLQEAADILRKMKEEKADDKEKSLISRNFSGISITSTESHKTISISSIHRSSSKEPKPTIRTPRDAGKNRKILFPKAVIVNSKKESLVSASYAESSNESSVDPITPIPDSENLFPEAIYIPANKEKTKIDVAVGRSTSRESSESIRSIQRKHVQQMGQEPLEDIQHLKRRGLKKSKPDGLFPSATYIAGGEKPKMTMSPLTSEIQSSVARTTNTDNSLLYEQMEFISTNGRFKMCIQPLEKKKKKSDEFPIVPKQLQSSTRLKIESQKIKFSAQISLGTDNFIDLSGIFNGSSMKKNDHYIPSHPTHVRVDMWVQEVTSVSELTQDFEIDLYINEFWEDPALVYEDMNPCKRNISFDDKVLQRLWIPNTCFINSKNAAIHESPFRNVFLMVFSNGTLWTNYRMELTGPCDMKLKRFPFDKQKCYLTFESFNYNTGEVRMSWNQPYPVILLKRIDLPDFKLVNFSVIAVEQMYPAGWWDELTVAFVFQRRYGWYVLQGYIPTMVTIVISWISFYLGPRAFPARTMLGVNSLLAMTFQFGNIIRNLPRVSYVKAIDVWMLSGMLFIFLSLLELAVVGFMSRNEGLPPKIKKRKRQDEDDEGFSWKSMQTSPHLELRQFWVDKRVNSLRNDSGVPPVEDYAPMELEQPY</sequence>
<dbReference type="InterPro" id="IPR036734">
    <property type="entry name" value="Neur_chan_lig-bd_sf"/>
</dbReference>
<dbReference type="PANTHER" id="PTHR18945">
    <property type="entry name" value="NEUROTRANSMITTER GATED ION CHANNEL"/>
    <property type="match status" value="1"/>
</dbReference>
<evidence type="ECO:0000256" key="6">
    <source>
        <dbReference type="ARBA" id="ARBA00022729"/>
    </source>
</evidence>
<keyword evidence="6" id="KW-0732">Signal</keyword>
<feature type="transmembrane region" description="Helical" evidence="11">
    <location>
        <begin position="508"/>
        <end position="531"/>
    </location>
</feature>
<evidence type="ECO:0000256" key="9">
    <source>
        <dbReference type="ARBA" id="ARBA00023136"/>
    </source>
</evidence>
<dbReference type="CTD" id="78775751"/>
<dbReference type="Proteomes" id="UP000483820">
    <property type="component" value="Chromosome IV"/>
</dbReference>
<evidence type="ECO:0000256" key="2">
    <source>
        <dbReference type="ARBA" id="ARBA00004236"/>
    </source>
</evidence>
<proteinExistence type="inferred from homology"/>
<evidence type="ECO:0000313" key="15">
    <source>
        <dbReference type="EMBL" id="KAF1756769.1"/>
    </source>
</evidence>
<dbReference type="SUPFAM" id="SSF90112">
    <property type="entry name" value="Neurotransmitter-gated ion-channel transmembrane pore"/>
    <property type="match status" value="1"/>
</dbReference>
<dbReference type="Gene3D" id="1.20.58.390">
    <property type="entry name" value="Neurotransmitter-gated ion-channel transmembrane domain"/>
    <property type="match status" value="1"/>
</dbReference>
<dbReference type="InterPro" id="IPR006201">
    <property type="entry name" value="Neur_channel"/>
</dbReference>
<dbReference type="PROSITE" id="PS00236">
    <property type="entry name" value="NEUROTR_ION_CHANNEL"/>
    <property type="match status" value="1"/>
</dbReference>
<evidence type="ECO:0000259" key="13">
    <source>
        <dbReference type="Pfam" id="PF02931"/>
    </source>
</evidence>
<dbReference type="CDD" id="cd18990">
    <property type="entry name" value="LGIC_ECD_GABAAR"/>
    <property type="match status" value="1"/>
</dbReference>
<evidence type="ECO:0000259" key="14">
    <source>
        <dbReference type="Pfam" id="PF02932"/>
    </source>
</evidence>
<evidence type="ECO:0000313" key="16">
    <source>
        <dbReference type="Proteomes" id="UP000483820"/>
    </source>
</evidence>
<dbReference type="InterPro" id="IPR006029">
    <property type="entry name" value="Neurotrans-gated_channel_TM"/>
</dbReference>
<dbReference type="GO" id="GO:0004888">
    <property type="term" value="F:transmembrane signaling receptor activity"/>
    <property type="evidence" value="ECO:0007669"/>
    <property type="project" value="InterPro"/>
</dbReference>
<organism evidence="15 16">
    <name type="scientific">Caenorhabditis remanei</name>
    <name type="common">Caenorhabditis vulgaris</name>
    <dbReference type="NCBI Taxonomy" id="31234"/>
    <lineage>
        <taxon>Eukaryota</taxon>
        <taxon>Metazoa</taxon>
        <taxon>Ecdysozoa</taxon>
        <taxon>Nematoda</taxon>
        <taxon>Chromadorea</taxon>
        <taxon>Rhabditida</taxon>
        <taxon>Rhabditina</taxon>
        <taxon>Rhabditomorpha</taxon>
        <taxon>Rhabditoidea</taxon>
        <taxon>Rhabditidae</taxon>
        <taxon>Peloderinae</taxon>
        <taxon>Caenorhabditis</taxon>
    </lineage>
</organism>
<comment type="subcellular location">
    <subcellularLocation>
        <location evidence="2">Cell membrane</location>
    </subcellularLocation>
    <subcellularLocation>
        <location evidence="1">Membrane</location>
        <topology evidence="1">Multi-pass membrane protein</topology>
    </subcellularLocation>
</comment>
<dbReference type="KEGG" id="crq:GCK72_013223"/>
<feature type="compositionally biased region" description="Basic and acidic residues" evidence="12">
    <location>
        <begin position="70"/>
        <end position="85"/>
    </location>
</feature>
<dbReference type="EMBL" id="WUAV01000004">
    <property type="protein sequence ID" value="KAF1756769.1"/>
    <property type="molecule type" value="Genomic_DNA"/>
</dbReference>
<keyword evidence="9 11" id="KW-0472">Membrane</keyword>
<dbReference type="Gene3D" id="2.70.170.10">
    <property type="entry name" value="Neurotransmitter-gated ion-channel ligand-binding domain"/>
    <property type="match status" value="1"/>
</dbReference>
<dbReference type="GeneID" id="78775751"/>
<evidence type="ECO:0000256" key="1">
    <source>
        <dbReference type="ARBA" id="ARBA00004141"/>
    </source>
</evidence>
<keyword evidence="3 11" id="KW-0813">Transport</keyword>
<dbReference type="InterPro" id="IPR036719">
    <property type="entry name" value="Neuro-gated_channel_TM_sf"/>
</dbReference>